<dbReference type="EMBL" id="BART01018872">
    <property type="protein sequence ID" value="GAG79076.1"/>
    <property type="molecule type" value="Genomic_DNA"/>
</dbReference>
<evidence type="ECO:0000313" key="1">
    <source>
        <dbReference type="EMBL" id="GAG79076.1"/>
    </source>
</evidence>
<dbReference type="AlphaFoldDB" id="X1C3X2"/>
<reference evidence="1" key="1">
    <citation type="journal article" date="2014" name="Front. Microbiol.">
        <title>High frequency of phylogenetically diverse reductive dehalogenase-homologous genes in deep subseafloor sedimentary metagenomes.</title>
        <authorList>
            <person name="Kawai M."/>
            <person name="Futagami T."/>
            <person name="Toyoda A."/>
            <person name="Takaki Y."/>
            <person name="Nishi S."/>
            <person name="Hori S."/>
            <person name="Arai W."/>
            <person name="Tsubouchi T."/>
            <person name="Morono Y."/>
            <person name="Uchiyama I."/>
            <person name="Ito T."/>
            <person name="Fujiyama A."/>
            <person name="Inagaki F."/>
            <person name="Takami H."/>
        </authorList>
    </citation>
    <scope>NUCLEOTIDE SEQUENCE</scope>
    <source>
        <strain evidence="1">Expedition CK06-06</strain>
    </source>
</reference>
<proteinExistence type="predicted"/>
<dbReference type="InterPro" id="IPR047156">
    <property type="entry name" value="Teg/CotR/CapV-like"/>
</dbReference>
<organism evidence="1">
    <name type="scientific">marine sediment metagenome</name>
    <dbReference type="NCBI Taxonomy" id="412755"/>
    <lineage>
        <taxon>unclassified sequences</taxon>
        <taxon>metagenomes</taxon>
        <taxon>ecological metagenomes</taxon>
    </lineage>
</organism>
<dbReference type="SUPFAM" id="SSF52151">
    <property type="entry name" value="FabD/lysophospholipase-like"/>
    <property type="match status" value="1"/>
</dbReference>
<accession>X1C3X2</accession>
<dbReference type="PANTHER" id="PTHR24138">
    <property type="entry name" value="INTRACELLLAR PHOSPHOLIPASE A FAMILY"/>
    <property type="match status" value="1"/>
</dbReference>
<dbReference type="PANTHER" id="PTHR24138:SF10">
    <property type="entry name" value="PHOSPHOLIPASE A2"/>
    <property type="match status" value="1"/>
</dbReference>
<dbReference type="InterPro" id="IPR016035">
    <property type="entry name" value="Acyl_Trfase/lysoPLipase"/>
</dbReference>
<gene>
    <name evidence="1" type="ORF">S01H4_35482</name>
</gene>
<dbReference type="Gene3D" id="3.40.1090.10">
    <property type="entry name" value="Cytosolic phospholipase A2 catalytic domain"/>
    <property type="match status" value="1"/>
</dbReference>
<protein>
    <submittedName>
        <fullName evidence="1">Uncharacterized protein</fullName>
    </submittedName>
</protein>
<comment type="caution">
    <text evidence="1">The sequence shown here is derived from an EMBL/GenBank/DDBJ whole genome shotgun (WGS) entry which is preliminary data.</text>
</comment>
<sequence length="107" mass="12202">MLTLDLTDIVLLSLGTGHNPRFLPQQQGDWGLLHWAPHMVNLALEGSASLADYQCRQILDHRYFRINPVLPFPIGMDEVDKIPQMIDIAIKLDLDGAIQWINKHYLS</sequence>
<name>X1C3X2_9ZZZZ</name>